<dbReference type="Proteomes" id="UP000235371">
    <property type="component" value="Unassembled WGS sequence"/>
</dbReference>
<dbReference type="RefSeq" id="XP_024741373.1">
    <property type="nucleotide sequence ID" value="XM_024871745.1"/>
</dbReference>
<dbReference type="OrthoDB" id="4497263at2759"/>
<keyword evidence="2" id="KW-0812">Transmembrane</keyword>
<protein>
    <recommendedName>
        <fullName evidence="5">Mid2 domain-containing protein</fullName>
    </recommendedName>
</protein>
<gene>
    <name evidence="3" type="ORF">K444DRAFT_303534</name>
</gene>
<evidence type="ECO:0000256" key="2">
    <source>
        <dbReference type="SAM" id="Phobius"/>
    </source>
</evidence>
<keyword evidence="4" id="KW-1185">Reference proteome</keyword>
<accession>A0A2J6TN93</accession>
<dbReference type="STRING" id="1095630.A0A2J6TN93"/>
<name>A0A2J6TN93_9HELO</name>
<organism evidence="3 4">
    <name type="scientific">Hyaloscypha bicolor E</name>
    <dbReference type="NCBI Taxonomy" id="1095630"/>
    <lineage>
        <taxon>Eukaryota</taxon>
        <taxon>Fungi</taxon>
        <taxon>Dikarya</taxon>
        <taxon>Ascomycota</taxon>
        <taxon>Pezizomycotina</taxon>
        <taxon>Leotiomycetes</taxon>
        <taxon>Helotiales</taxon>
        <taxon>Hyaloscyphaceae</taxon>
        <taxon>Hyaloscypha</taxon>
        <taxon>Hyaloscypha bicolor</taxon>
    </lineage>
</organism>
<reference evidence="3 4" key="1">
    <citation type="submission" date="2016-04" db="EMBL/GenBank/DDBJ databases">
        <title>A degradative enzymes factory behind the ericoid mycorrhizal symbiosis.</title>
        <authorList>
            <consortium name="DOE Joint Genome Institute"/>
            <person name="Martino E."/>
            <person name="Morin E."/>
            <person name="Grelet G."/>
            <person name="Kuo A."/>
            <person name="Kohler A."/>
            <person name="Daghino S."/>
            <person name="Barry K."/>
            <person name="Choi C."/>
            <person name="Cichocki N."/>
            <person name="Clum A."/>
            <person name="Copeland A."/>
            <person name="Hainaut M."/>
            <person name="Haridas S."/>
            <person name="Labutti K."/>
            <person name="Lindquist E."/>
            <person name="Lipzen A."/>
            <person name="Khouja H.-R."/>
            <person name="Murat C."/>
            <person name="Ohm R."/>
            <person name="Olson A."/>
            <person name="Spatafora J."/>
            <person name="Veneault-Fourrey C."/>
            <person name="Henrissat B."/>
            <person name="Grigoriev I."/>
            <person name="Martin F."/>
            <person name="Perotto S."/>
        </authorList>
    </citation>
    <scope>NUCLEOTIDE SEQUENCE [LARGE SCALE GENOMIC DNA]</scope>
    <source>
        <strain evidence="3 4">E</strain>
    </source>
</reference>
<dbReference type="EMBL" id="KZ613754">
    <property type="protein sequence ID" value="PMD64469.1"/>
    <property type="molecule type" value="Genomic_DNA"/>
</dbReference>
<sequence length="313" mass="32268">MSKMTTTHPAELNSGVWTSWLPVTTAWSSQAACNSEAWARYGIQATDDFWPYIYDPAYAQSVANSVTCLPPQATSWWGGGSTVSETITSYSIGPIVCPAAYTTYSTSIVSGSSTSVICCPTNYNFARSLNANGGIDGVCTSAFTSGQTLIYASPVTNSFTSAITTFTSPALMIAVPVEGYNFAASTTSSSSSGTTQSTDTGATGSGPTASNTNPPSSGLSSGAKAGIGAGIAGLVVVLSALGAFWFFRRRKYQAAPASELPVNGYGENGGPSGEYRGAFGPGKNGTLVEAEAKPMTQRYEIDTSSYKPVELAG</sequence>
<feature type="region of interest" description="Disordered" evidence="1">
    <location>
        <begin position="186"/>
        <end position="220"/>
    </location>
</feature>
<evidence type="ECO:0000256" key="1">
    <source>
        <dbReference type="SAM" id="MobiDB-lite"/>
    </source>
</evidence>
<proteinExistence type="predicted"/>
<feature type="compositionally biased region" description="Low complexity" evidence="1">
    <location>
        <begin position="186"/>
        <end position="206"/>
    </location>
</feature>
<keyword evidence="2" id="KW-0472">Membrane</keyword>
<evidence type="ECO:0000313" key="4">
    <source>
        <dbReference type="Proteomes" id="UP000235371"/>
    </source>
</evidence>
<dbReference type="CDD" id="cd12087">
    <property type="entry name" value="TM_EGFR-like"/>
    <property type="match status" value="1"/>
</dbReference>
<feature type="transmembrane region" description="Helical" evidence="2">
    <location>
        <begin position="225"/>
        <end position="247"/>
    </location>
</feature>
<keyword evidence="2" id="KW-1133">Transmembrane helix</keyword>
<dbReference type="GeneID" id="36579827"/>
<dbReference type="AlphaFoldDB" id="A0A2J6TN93"/>
<dbReference type="InParanoid" id="A0A2J6TN93"/>
<evidence type="ECO:0008006" key="5">
    <source>
        <dbReference type="Google" id="ProtNLM"/>
    </source>
</evidence>
<evidence type="ECO:0000313" key="3">
    <source>
        <dbReference type="EMBL" id="PMD64469.1"/>
    </source>
</evidence>